<gene>
    <name evidence="12" type="ORF">FHR99_002876</name>
</gene>
<dbReference type="RefSeq" id="WP_183411383.1">
    <property type="nucleotide sequence ID" value="NZ_JACHWY010000003.1"/>
</dbReference>
<dbReference type="InterPro" id="IPR000298">
    <property type="entry name" value="Cyt_c_oxidase-like_su3"/>
</dbReference>
<evidence type="ECO:0000256" key="9">
    <source>
        <dbReference type="ARBA" id="ARBA00031625"/>
    </source>
</evidence>
<dbReference type="PANTHER" id="PTHR11403:SF7">
    <property type="entry name" value="CYTOCHROME C OXIDASE SUBUNIT 3"/>
    <property type="match status" value="1"/>
</dbReference>
<dbReference type="GO" id="GO:0004129">
    <property type="term" value="F:cytochrome-c oxidase activity"/>
    <property type="evidence" value="ECO:0007669"/>
    <property type="project" value="UniProtKB-EC"/>
</dbReference>
<keyword evidence="13" id="KW-1185">Reference proteome</keyword>
<evidence type="ECO:0000256" key="8">
    <source>
        <dbReference type="ARBA" id="ARBA00031400"/>
    </source>
</evidence>
<feature type="transmembrane region" description="Helical" evidence="10">
    <location>
        <begin position="51"/>
        <end position="72"/>
    </location>
</feature>
<comment type="caution">
    <text evidence="12">The sequence shown here is derived from an EMBL/GenBank/DDBJ whole genome shotgun (WGS) entry which is preliminary data.</text>
</comment>
<keyword evidence="7 10" id="KW-0472">Membrane</keyword>
<feature type="transmembrane region" description="Helical" evidence="10">
    <location>
        <begin position="259"/>
        <end position="284"/>
    </location>
</feature>
<protein>
    <recommendedName>
        <fullName evidence="3">cytochrome-c oxidase</fullName>
        <ecNumber evidence="3">7.1.1.9</ecNumber>
    </recommendedName>
    <alternativeName>
        <fullName evidence="8">Cytochrome aa3 subunit 3</fullName>
    </alternativeName>
    <alternativeName>
        <fullName evidence="9">Cytochrome c oxidase polypeptide III</fullName>
    </alternativeName>
</protein>
<keyword evidence="6 10" id="KW-1133">Transmembrane helix</keyword>
<dbReference type="InterPro" id="IPR013833">
    <property type="entry name" value="Cyt_c_oxidase_su3_a-hlx"/>
</dbReference>
<evidence type="ECO:0000256" key="4">
    <source>
        <dbReference type="ARBA" id="ARBA00022692"/>
    </source>
</evidence>
<feature type="domain" description="Heme-copper oxidase subunit III family profile" evidence="11">
    <location>
        <begin position="8"/>
        <end position="324"/>
    </location>
</feature>
<feature type="transmembrane region" description="Helical" evidence="10">
    <location>
        <begin position="219"/>
        <end position="239"/>
    </location>
</feature>
<accession>A0A7W4Z6U9</accession>
<evidence type="ECO:0000256" key="10">
    <source>
        <dbReference type="SAM" id="Phobius"/>
    </source>
</evidence>
<dbReference type="InterPro" id="IPR033945">
    <property type="entry name" value="Cyt_c_oxase_su3_dom"/>
</dbReference>
<evidence type="ECO:0000256" key="2">
    <source>
        <dbReference type="ARBA" id="ARBA00010581"/>
    </source>
</evidence>
<dbReference type="InterPro" id="IPR035973">
    <property type="entry name" value="Cyt_c_oxidase_su3-like_sf"/>
</dbReference>
<evidence type="ECO:0000256" key="7">
    <source>
        <dbReference type="ARBA" id="ARBA00023136"/>
    </source>
</evidence>
<dbReference type="GO" id="GO:0019646">
    <property type="term" value="P:aerobic electron transport chain"/>
    <property type="evidence" value="ECO:0007669"/>
    <property type="project" value="InterPro"/>
</dbReference>
<comment type="similarity">
    <text evidence="2">Belongs to the cytochrome c oxidase subunit 3 family.</text>
</comment>
<dbReference type="EC" id="7.1.1.9" evidence="3"/>
<dbReference type="AlphaFoldDB" id="A0A7W4Z6U9"/>
<dbReference type="Pfam" id="PF00510">
    <property type="entry name" value="COX3"/>
    <property type="match status" value="2"/>
</dbReference>
<feature type="transmembrane region" description="Helical" evidence="10">
    <location>
        <begin position="305"/>
        <end position="323"/>
    </location>
</feature>
<organism evidence="12 13">
    <name type="scientific">Litorivivens lipolytica</name>
    <dbReference type="NCBI Taxonomy" id="1524264"/>
    <lineage>
        <taxon>Bacteria</taxon>
        <taxon>Pseudomonadati</taxon>
        <taxon>Pseudomonadota</taxon>
        <taxon>Gammaproteobacteria</taxon>
        <taxon>Litorivivens</taxon>
    </lineage>
</organism>
<feature type="transmembrane region" description="Helical" evidence="10">
    <location>
        <begin position="20"/>
        <end position="39"/>
    </location>
</feature>
<evidence type="ECO:0000313" key="13">
    <source>
        <dbReference type="Proteomes" id="UP000537130"/>
    </source>
</evidence>
<sequence length="324" mass="36741">MASQGNTGHEVYYVPESSKLAVCATIGLVLTIFGAASGINDGTFGDPNESTNSWFIFWVGLAFFAATLFVWFKTAITEHLAGKNSAQLKRSYVIGMQWFIFSEVMFFFAFFLALFYIRWFAAPWLAGEGDAGRSNYLLWGDFSYSWPLMQTPQDAIGGVANQVMANNGVFSGPERSMAFPGFGELFKWLPFYNTVILLTSSVTVHWAHHALLHDDRKKFHQWLTVTVLLGVVFVGLQILEYYEAYAHYGLTLETGVYGTTFFMLTGFHGFHVAMGMIMLLIQLLRSVMKGHFTKDDHFGFAASSWYWHFVDVVWIFLMLVVYIF</sequence>
<dbReference type="EMBL" id="JACHWY010000003">
    <property type="protein sequence ID" value="MBB3048602.1"/>
    <property type="molecule type" value="Genomic_DNA"/>
</dbReference>
<feature type="transmembrane region" description="Helical" evidence="10">
    <location>
        <begin position="92"/>
        <end position="117"/>
    </location>
</feature>
<dbReference type="InterPro" id="IPR024791">
    <property type="entry name" value="Cyt_c/ubiquinol_Oxase_su3"/>
</dbReference>
<dbReference type="SUPFAM" id="SSF81452">
    <property type="entry name" value="Cytochrome c oxidase subunit III-like"/>
    <property type="match status" value="1"/>
</dbReference>
<evidence type="ECO:0000256" key="6">
    <source>
        <dbReference type="ARBA" id="ARBA00022989"/>
    </source>
</evidence>
<keyword evidence="4 10" id="KW-0812">Transmembrane</keyword>
<evidence type="ECO:0000256" key="3">
    <source>
        <dbReference type="ARBA" id="ARBA00012949"/>
    </source>
</evidence>
<dbReference type="GO" id="GO:0016020">
    <property type="term" value="C:membrane"/>
    <property type="evidence" value="ECO:0007669"/>
    <property type="project" value="UniProtKB-SubCell"/>
</dbReference>
<keyword evidence="5" id="KW-1278">Translocase</keyword>
<dbReference type="Proteomes" id="UP000537130">
    <property type="component" value="Unassembled WGS sequence"/>
</dbReference>
<comment type="subcellular location">
    <subcellularLocation>
        <location evidence="1">Membrane</location>
        <topology evidence="1">Multi-pass membrane protein</topology>
    </subcellularLocation>
</comment>
<reference evidence="12 13" key="1">
    <citation type="submission" date="2020-08" db="EMBL/GenBank/DDBJ databases">
        <title>Genomic Encyclopedia of Type Strains, Phase III (KMG-III): the genomes of soil and plant-associated and newly described type strains.</title>
        <authorList>
            <person name="Whitman W."/>
        </authorList>
    </citation>
    <scope>NUCLEOTIDE SEQUENCE [LARGE SCALE GENOMIC DNA]</scope>
    <source>
        <strain evidence="12 13">CECT 8654</strain>
    </source>
</reference>
<evidence type="ECO:0000259" key="11">
    <source>
        <dbReference type="PROSITE" id="PS50253"/>
    </source>
</evidence>
<evidence type="ECO:0000313" key="12">
    <source>
        <dbReference type="EMBL" id="MBB3048602.1"/>
    </source>
</evidence>
<evidence type="ECO:0000256" key="5">
    <source>
        <dbReference type="ARBA" id="ARBA00022967"/>
    </source>
</evidence>
<dbReference type="PANTHER" id="PTHR11403">
    <property type="entry name" value="CYTOCHROME C OXIDASE SUBUNIT III"/>
    <property type="match status" value="1"/>
</dbReference>
<dbReference type="CDD" id="cd01665">
    <property type="entry name" value="Cyt_c_Oxidase_III"/>
    <property type="match status" value="1"/>
</dbReference>
<dbReference type="FunFam" id="1.20.120.80:FF:000003">
    <property type="entry name" value="Cytochrome c oxidase subunit 3"/>
    <property type="match status" value="1"/>
</dbReference>
<dbReference type="Gene3D" id="1.10.287.70">
    <property type="match status" value="1"/>
</dbReference>
<evidence type="ECO:0000256" key="1">
    <source>
        <dbReference type="ARBA" id="ARBA00004141"/>
    </source>
</evidence>
<dbReference type="PROSITE" id="PS50253">
    <property type="entry name" value="COX3"/>
    <property type="match status" value="1"/>
</dbReference>
<proteinExistence type="inferred from homology"/>
<name>A0A7W4Z6U9_9GAMM</name>
<dbReference type="Gene3D" id="1.20.120.80">
    <property type="entry name" value="Cytochrome c oxidase, subunit III, four-helix bundle"/>
    <property type="match status" value="1"/>
</dbReference>
<feature type="transmembrane region" description="Helical" evidence="10">
    <location>
        <begin position="189"/>
        <end position="207"/>
    </location>
</feature>